<name>A0ABQ3I4E1_9BACT</name>
<evidence type="ECO:0000256" key="1">
    <source>
        <dbReference type="ARBA" id="ARBA00022679"/>
    </source>
</evidence>
<dbReference type="Gene3D" id="3.40.50.2000">
    <property type="entry name" value="Glycogen Phosphorylase B"/>
    <property type="match status" value="1"/>
</dbReference>
<protein>
    <submittedName>
        <fullName evidence="3">Glycosyl transferase</fullName>
    </submittedName>
</protein>
<organism evidence="3 4">
    <name type="scientific">Roseivirga thermotolerans</name>
    <dbReference type="NCBI Taxonomy" id="1758176"/>
    <lineage>
        <taxon>Bacteria</taxon>
        <taxon>Pseudomonadati</taxon>
        <taxon>Bacteroidota</taxon>
        <taxon>Cytophagia</taxon>
        <taxon>Cytophagales</taxon>
        <taxon>Roseivirgaceae</taxon>
        <taxon>Roseivirga</taxon>
    </lineage>
</organism>
<dbReference type="CDD" id="cd03801">
    <property type="entry name" value="GT4_PimA-like"/>
    <property type="match status" value="1"/>
</dbReference>
<comment type="caution">
    <text evidence="3">The sequence shown here is derived from an EMBL/GenBank/DDBJ whole genome shotgun (WGS) entry which is preliminary data.</text>
</comment>
<proteinExistence type="predicted"/>
<feature type="domain" description="Glycosyl transferase family 1" evidence="2">
    <location>
        <begin position="212"/>
        <end position="365"/>
    </location>
</feature>
<dbReference type="InterPro" id="IPR001296">
    <property type="entry name" value="Glyco_trans_1"/>
</dbReference>
<evidence type="ECO:0000313" key="4">
    <source>
        <dbReference type="Proteomes" id="UP000658258"/>
    </source>
</evidence>
<dbReference type="EMBL" id="BNAG01000001">
    <property type="protein sequence ID" value="GHE53324.1"/>
    <property type="molecule type" value="Genomic_DNA"/>
</dbReference>
<dbReference type="SUPFAM" id="SSF53756">
    <property type="entry name" value="UDP-Glycosyltransferase/glycogen phosphorylase"/>
    <property type="match status" value="1"/>
</dbReference>
<dbReference type="Pfam" id="PF00534">
    <property type="entry name" value="Glycos_transf_1"/>
    <property type="match status" value="1"/>
</dbReference>
<sequence>MSNQNSLKSNLRIGFITALDPEDKRSWSGIYYRMYQALNEQFEEVNALGPIRLNRIDTVKMNLSILLFKVYHLFRYGTKTKSIHLPARSKAYSRFFERKLEHLNVDVLFAPVASLEIAYLKTSIPICYFSDTTFGQLWSYYHDEKGISPLVKKLGNRIEQLAIDNSTSQVFSSEWAAQYAVDFYGANSVFVTQLGANMDMDNDLSLNSRSLKDQINLLFIGVDWNRKGGAIVYKTFKSLLDKGYKVSLTVCGCVPPHEHPNMKVIPFLNKNIEEDVKKMRQLYEEADIYFMPTRAETYGIVFCEAAAFGLPVVSTNTGGVSSIVEDGKTGFLLPHNADTSDYVDTIESLIGDERLYRSFSINARKKFESQLNWSSWAKETRKILEQTAKGLTL</sequence>
<dbReference type="GO" id="GO:0016740">
    <property type="term" value="F:transferase activity"/>
    <property type="evidence" value="ECO:0007669"/>
    <property type="project" value="UniProtKB-KW"/>
</dbReference>
<evidence type="ECO:0000259" key="2">
    <source>
        <dbReference type="Pfam" id="PF00534"/>
    </source>
</evidence>
<evidence type="ECO:0000313" key="3">
    <source>
        <dbReference type="EMBL" id="GHE53324.1"/>
    </source>
</evidence>
<dbReference type="PANTHER" id="PTHR46401">
    <property type="entry name" value="GLYCOSYLTRANSFERASE WBBK-RELATED"/>
    <property type="match status" value="1"/>
</dbReference>
<keyword evidence="1 3" id="KW-0808">Transferase</keyword>
<keyword evidence="4" id="KW-1185">Reference proteome</keyword>
<accession>A0ABQ3I4E1</accession>
<dbReference type="Proteomes" id="UP000658258">
    <property type="component" value="Unassembled WGS sequence"/>
</dbReference>
<reference evidence="4" key="1">
    <citation type="journal article" date="2019" name="Int. J. Syst. Evol. Microbiol.">
        <title>The Global Catalogue of Microorganisms (GCM) 10K type strain sequencing project: providing services to taxonomists for standard genome sequencing and annotation.</title>
        <authorList>
            <consortium name="The Broad Institute Genomics Platform"/>
            <consortium name="The Broad Institute Genome Sequencing Center for Infectious Disease"/>
            <person name="Wu L."/>
            <person name="Ma J."/>
        </authorList>
    </citation>
    <scope>NUCLEOTIDE SEQUENCE [LARGE SCALE GENOMIC DNA]</scope>
    <source>
        <strain evidence="4">CGMCC 1.15111</strain>
    </source>
</reference>
<dbReference type="PANTHER" id="PTHR46401:SF2">
    <property type="entry name" value="GLYCOSYLTRANSFERASE WBBK-RELATED"/>
    <property type="match status" value="1"/>
</dbReference>
<gene>
    <name evidence="3" type="ORF">GCM10011340_04790</name>
</gene>